<keyword evidence="4" id="KW-0547">Nucleotide-binding</keyword>
<organism evidence="6 7">
    <name type="scientific">Ensete ventricosum</name>
    <name type="common">Abyssinian banana</name>
    <name type="synonym">Musa ensete</name>
    <dbReference type="NCBI Taxonomy" id="4639"/>
    <lineage>
        <taxon>Eukaryota</taxon>
        <taxon>Viridiplantae</taxon>
        <taxon>Streptophyta</taxon>
        <taxon>Embryophyta</taxon>
        <taxon>Tracheophyta</taxon>
        <taxon>Spermatophyta</taxon>
        <taxon>Magnoliopsida</taxon>
        <taxon>Liliopsida</taxon>
        <taxon>Zingiberales</taxon>
        <taxon>Musaceae</taxon>
        <taxon>Ensete</taxon>
    </lineage>
</organism>
<evidence type="ECO:0000256" key="4">
    <source>
        <dbReference type="RuleBase" id="RU362109"/>
    </source>
</evidence>
<dbReference type="AlphaFoldDB" id="A0A426ZP33"/>
<evidence type="ECO:0000256" key="2">
    <source>
        <dbReference type="ARBA" id="ARBA00022786"/>
    </source>
</evidence>
<evidence type="ECO:0000256" key="1">
    <source>
        <dbReference type="ARBA" id="ARBA00022679"/>
    </source>
</evidence>
<sequence length="209" mass="23306">TCEICKKGYSMSGGIARGRLAEERKAWRKNHPHTDWEGGYFPLTLYFSEDYPSKPPKCRFPQGFFHPNVYPSGTVCLSILNEDSVSCCCYKPSSLANVAVKCVMTCLCHMQGWRPAITVKQILVGIQDLLDQPNPADPAQTDGYHLFIQVRLIKIWMASFGGLVRAPICDLMLTCLLTYRILKSTEDAFDSKPSSILLLSSLTNSCLVS</sequence>
<protein>
    <recommendedName>
        <fullName evidence="5">UBC core domain-containing protein</fullName>
    </recommendedName>
</protein>
<dbReference type="InterPro" id="IPR023313">
    <property type="entry name" value="UBQ-conjugating_AS"/>
</dbReference>
<feature type="domain" description="UBC core" evidence="5">
    <location>
        <begin position="1"/>
        <end position="173"/>
    </location>
</feature>
<dbReference type="CDD" id="cd23798">
    <property type="entry name" value="UBCc_UBE2I"/>
    <property type="match status" value="1"/>
</dbReference>
<dbReference type="Gene3D" id="3.10.110.10">
    <property type="entry name" value="Ubiquitin Conjugating Enzyme"/>
    <property type="match status" value="1"/>
</dbReference>
<comment type="caution">
    <text evidence="6">The sequence shown here is derived from an EMBL/GenBank/DDBJ whole genome shotgun (WGS) entry which is preliminary data.</text>
</comment>
<dbReference type="InterPro" id="IPR016135">
    <property type="entry name" value="UBQ-conjugating_enzyme/RWD"/>
</dbReference>
<dbReference type="SMART" id="SM00212">
    <property type="entry name" value="UBCc"/>
    <property type="match status" value="1"/>
</dbReference>
<dbReference type="PROSITE" id="PS00183">
    <property type="entry name" value="UBC_1"/>
    <property type="match status" value="1"/>
</dbReference>
<feature type="active site" description="Glycyl thioester intermediate" evidence="3">
    <location>
        <position position="76"/>
    </location>
</feature>
<dbReference type="EMBL" id="AMZH03005698">
    <property type="protein sequence ID" value="RRT65772.1"/>
    <property type="molecule type" value="Genomic_DNA"/>
</dbReference>
<dbReference type="InterPro" id="IPR000608">
    <property type="entry name" value="UBC"/>
</dbReference>
<dbReference type="GO" id="GO:0005524">
    <property type="term" value="F:ATP binding"/>
    <property type="evidence" value="ECO:0007669"/>
    <property type="project" value="UniProtKB-UniRule"/>
</dbReference>
<dbReference type="GO" id="GO:0016740">
    <property type="term" value="F:transferase activity"/>
    <property type="evidence" value="ECO:0007669"/>
    <property type="project" value="UniProtKB-KW"/>
</dbReference>
<feature type="non-terminal residue" evidence="6">
    <location>
        <position position="1"/>
    </location>
</feature>
<dbReference type="PANTHER" id="PTHR24067">
    <property type="entry name" value="UBIQUITIN-CONJUGATING ENZYME E2"/>
    <property type="match status" value="1"/>
</dbReference>
<dbReference type="SUPFAM" id="SSF54495">
    <property type="entry name" value="UBC-like"/>
    <property type="match status" value="1"/>
</dbReference>
<reference evidence="6 7" key="1">
    <citation type="journal article" date="2014" name="Agronomy (Basel)">
        <title>A Draft Genome Sequence for Ensete ventricosum, the Drought-Tolerant Tree Against Hunger.</title>
        <authorList>
            <person name="Harrison J."/>
            <person name="Moore K.A."/>
            <person name="Paszkiewicz K."/>
            <person name="Jones T."/>
            <person name="Grant M."/>
            <person name="Ambacheew D."/>
            <person name="Muzemil S."/>
            <person name="Studholme D.J."/>
        </authorList>
    </citation>
    <scope>NUCLEOTIDE SEQUENCE [LARGE SCALE GENOMIC DNA]</scope>
</reference>
<keyword evidence="2 4" id="KW-0833">Ubl conjugation pathway</keyword>
<evidence type="ECO:0000313" key="6">
    <source>
        <dbReference type="EMBL" id="RRT65772.1"/>
    </source>
</evidence>
<dbReference type="Proteomes" id="UP000287651">
    <property type="component" value="Unassembled WGS sequence"/>
</dbReference>
<evidence type="ECO:0000259" key="5">
    <source>
        <dbReference type="PROSITE" id="PS50127"/>
    </source>
</evidence>
<keyword evidence="4" id="KW-0067">ATP-binding</keyword>
<comment type="similarity">
    <text evidence="4">Belongs to the ubiquitin-conjugating enzyme family.</text>
</comment>
<name>A0A426ZP33_ENSVE</name>
<accession>A0A426ZP33</accession>
<dbReference type="Pfam" id="PF00179">
    <property type="entry name" value="UQ_con"/>
    <property type="match status" value="1"/>
</dbReference>
<keyword evidence="1" id="KW-0808">Transferase</keyword>
<dbReference type="PROSITE" id="PS50127">
    <property type="entry name" value="UBC_2"/>
    <property type="match status" value="1"/>
</dbReference>
<proteinExistence type="inferred from homology"/>
<evidence type="ECO:0000256" key="3">
    <source>
        <dbReference type="PROSITE-ProRule" id="PRU10133"/>
    </source>
</evidence>
<gene>
    <name evidence="6" type="ORF">B296_00027969</name>
</gene>
<evidence type="ECO:0000313" key="7">
    <source>
        <dbReference type="Proteomes" id="UP000287651"/>
    </source>
</evidence>
<dbReference type="InterPro" id="IPR050113">
    <property type="entry name" value="Ub_conjugating_enzyme"/>
</dbReference>